<accession>A0AAV2SUT2</accession>
<proteinExistence type="predicted"/>
<protein>
    <submittedName>
        <fullName evidence="1">Uncharacterized protein</fullName>
    </submittedName>
</protein>
<evidence type="ECO:0000313" key="1">
    <source>
        <dbReference type="EMBL" id="CAL4240957.1"/>
    </source>
</evidence>
<gene>
    <name evidence="1" type="ORF">MNOR_LOCUS40649</name>
</gene>
<dbReference type="EMBL" id="CAXKWB010128751">
    <property type="protein sequence ID" value="CAL4240957.1"/>
    <property type="molecule type" value="Genomic_DNA"/>
</dbReference>
<feature type="non-terminal residue" evidence="1">
    <location>
        <position position="1"/>
    </location>
</feature>
<evidence type="ECO:0000313" key="2">
    <source>
        <dbReference type="Proteomes" id="UP001497623"/>
    </source>
</evidence>
<reference evidence="1 2" key="1">
    <citation type="submission" date="2024-05" db="EMBL/GenBank/DDBJ databases">
        <authorList>
            <person name="Wallberg A."/>
        </authorList>
    </citation>
    <scope>NUCLEOTIDE SEQUENCE [LARGE SCALE GENOMIC DNA]</scope>
</reference>
<organism evidence="1 2">
    <name type="scientific">Meganyctiphanes norvegica</name>
    <name type="common">Northern krill</name>
    <name type="synonym">Thysanopoda norvegica</name>
    <dbReference type="NCBI Taxonomy" id="48144"/>
    <lineage>
        <taxon>Eukaryota</taxon>
        <taxon>Metazoa</taxon>
        <taxon>Ecdysozoa</taxon>
        <taxon>Arthropoda</taxon>
        <taxon>Crustacea</taxon>
        <taxon>Multicrustacea</taxon>
        <taxon>Malacostraca</taxon>
        <taxon>Eumalacostraca</taxon>
        <taxon>Eucarida</taxon>
        <taxon>Euphausiacea</taxon>
        <taxon>Euphausiidae</taxon>
        <taxon>Meganyctiphanes</taxon>
    </lineage>
</organism>
<keyword evidence="2" id="KW-1185">Reference proteome</keyword>
<comment type="caution">
    <text evidence="1">The sequence shown here is derived from an EMBL/GenBank/DDBJ whole genome shotgun (WGS) entry which is preliminary data.</text>
</comment>
<sequence>STKVTDIPRDPKWVKVLHEAFQREIFHPTESDWQQAISTLNSAKPPKLKSMKEIYDEMDKALNNNAKVKFESFVKGIVEQLTYKKCSDRREIQLAELRTWERNINKLCSDPAKIEVENLVDYELPPKDFRYINASF</sequence>
<name>A0AAV2SUT2_MEGNR</name>
<dbReference type="AlphaFoldDB" id="A0AAV2SUT2"/>
<feature type="non-terminal residue" evidence="1">
    <location>
        <position position="136"/>
    </location>
</feature>
<dbReference type="Proteomes" id="UP001497623">
    <property type="component" value="Unassembled WGS sequence"/>
</dbReference>